<proteinExistence type="inferred from homology"/>
<comment type="pathway">
    <text evidence="2">Amino-acid degradation; L-valine degradation.</text>
</comment>
<evidence type="ECO:0000256" key="8">
    <source>
        <dbReference type="RuleBase" id="RU362125"/>
    </source>
</evidence>
<gene>
    <name evidence="10" type="primary">ivdH</name>
    <name evidence="10" type="ORF">PMES_00039</name>
</gene>
<dbReference type="InterPro" id="IPR037069">
    <property type="entry name" value="AcylCoA_DH/ox_N_sf"/>
</dbReference>
<dbReference type="InterPro" id="IPR013786">
    <property type="entry name" value="AcylCoA_DH/ox_N"/>
</dbReference>
<dbReference type="Gene3D" id="1.10.540.10">
    <property type="entry name" value="Acyl-CoA dehydrogenase/oxidase, N-terminal domain"/>
    <property type="match status" value="1"/>
</dbReference>
<dbReference type="Pfam" id="PF02770">
    <property type="entry name" value="Acyl-CoA_dh_M"/>
    <property type="match status" value="1"/>
</dbReference>
<reference evidence="10" key="1">
    <citation type="submission" date="2013-03" db="EMBL/GenBank/DDBJ databases">
        <title>Genome Sequence of the Profundibacterium mesophilum strain KAUST100406-0324T from Red Sea, a novel genus in the family Rhodobacteraceae.</title>
        <authorList>
            <person name="Essack M."/>
            <person name="Alam I."/>
            <person name="Lafi F."/>
            <person name="Alawi W."/>
            <person name="Kamanu F."/>
            <person name="Al-Suwailem A."/>
            <person name="Lee O.O."/>
            <person name="Xu Y."/>
            <person name="Bajic V."/>
            <person name="Qian P.-Y."/>
            <person name="Archer J."/>
        </authorList>
    </citation>
    <scope>NUCLEOTIDE SEQUENCE</scope>
    <source>
        <strain evidence="10">KAUST100406-0324</strain>
    </source>
</reference>
<dbReference type="GO" id="GO:0003995">
    <property type="term" value="F:acyl-CoA dehydrogenase activity"/>
    <property type="evidence" value="ECO:0007669"/>
    <property type="project" value="InterPro"/>
</dbReference>
<name>A0A921TGK7_9RHOB</name>
<dbReference type="InterPro" id="IPR006091">
    <property type="entry name" value="Acyl-CoA_Oxase/DH_mid-dom"/>
</dbReference>
<dbReference type="InterPro" id="IPR001711">
    <property type="entry name" value="PLipase_C_Pinositol-sp_Y"/>
</dbReference>
<evidence type="ECO:0000256" key="2">
    <source>
        <dbReference type="ARBA" id="ARBA00005109"/>
    </source>
</evidence>
<dbReference type="GO" id="GO:0006552">
    <property type="term" value="P:L-leucine catabolic process"/>
    <property type="evidence" value="ECO:0007669"/>
    <property type="project" value="TreeGrafter"/>
</dbReference>
<evidence type="ECO:0000256" key="4">
    <source>
        <dbReference type="ARBA" id="ARBA00022456"/>
    </source>
</evidence>
<evidence type="ECO:0000313" key="10">
    <source>
        <dbReference type="EMBL" id="KAF0677534.1"/>
    </source>
</evidence>
<evidence type="ECO:0000256" key="3">
    <source>
        <dbReference type="ARBA" id="ARBA00009347"/>
    </source>
</evidence>
<organism evidence="10 11">
    <name type="scientific">Profundibacterium mesophilum KAUST100406-0324</name>
    <dbReference type="NCBI Taxonomy" id="1037889"/>
    <lineage>
        <taxon>Bacteria</taxon>
        <taxon>Pseudomonadati</taxon>
        <taxon>Pseudomonadota</taxon>
        <taxon>Alphaproteobacteria</taxon>
        <taxon>Rhodobacterales</taxon>
        <taxon>Roseobacteraceae</taxon>
        <taxon>Profundibacterium</taxon>
    </lineage>
</organism>
<dbReference type="InterPro" id="IPR036250">
    <property type="entry name" value="AcylCo_DH-like_C"/>
</dbReference>
<dbReference type="Gene3D" id="1.20.140.10">
    <property type="entry name" value="Butyryl-CoA Dehydrogenase, subunit A, domain 3"/>
    <property type="match status" value="1"/>
</dbReference>
<dbReference type="GO" id="GO:0050660">
    <property type="term" value="F:flavin adenine dinucleotide binding"/>
    <property type="evidence" value="ECO:0007669"/>
    <property type="project" value="InterPro"/>
</dbReference>
<dbReference type="FunFam" id="1.10.540.10:FF:000007">
    <property type="entry name" value="Isovaleryl-CoA dehydrogenase, mitochondrial"/>
    <property type="match status" value="1"/>
</dbReference>
<evidence type="ECO:0000259" key="9">
    <source>
        <dbReference type="PROSITE" id="PS50008"/>
    </source>
</evidence>
<dbReference type="SUPFAM" id="SSF47203">
    <property type="entry name" value="Acyl-CoA dehydrogenase C-terminal domain-like"/>
    <property type="match status" value="1"/>
</dbReference>
<protein>
    <submittedName>
        <fullName evidence="10">Isovaleryl-CoA dehydrogenase</fullName>
    </submittedName>
</protein>
<dbReference type="FunFam" id="2.40.110.10:FF:000001">
    <property type="entry name" value="Acyl-CoA dehydrogenase, mitochondrial"/>
    <property type="match status" value="1"/>
</dbReference>
<dbReference type="PIRSF" id="PIRSF016578">
    <property type="entry name" value="HsaA"/>
    <property type="match status" value="1"/>
</dbReference>
<dbReference type="AlphaFoldDB" id="A0A921TGK7"/>
<evidence type="ECO:0000313" key="11">
    <source>
        <dbReference type="Proteomes" id="UP000698242"/>
    </source>
</evidence>
<dbReference type="PROSITE" id="PS50008">
    <property type="entry name" value="PIPLC_Y_DOMAIN"/>
    <property type="match status" value="1"/>
</dbReference>
<dbReference type="GO" id="GO:0004435">
    <property type="term" value="F:phosphatidylinositol-4,5-bisphosphate phospholipase C activity"/>
    <property type="evidence" value="ECO:0007669"/>
    <property type="project" value="InterPro"/>
</dbReference>
<sequence>MFTASMTFDLGEEIGALRDMVHRFAQERIRPMAARIDETNRFPETLWTEMGALGLLGITVPQEDGGAGMGYLAHVVAVEEIARASASVALSYGAHSNLCVNQIALNGTPAQKARHLPGLIDGSRVGALAMSEAGAGSDVVSMQLKARKRNDGFTLDGTKYWITNGGEAGTLVVYAKTDPDAGSRGITAFLIEKDMPGFSQSEHFDKLGMRGSNTVELVFEGTEVPYDAILGEEGGGARVLMSGLDFERVVLSGIGLGIMAGCMDEIMPYLAQRRQFGQPIGNFQLMQGKIADMYTKMNSARAYVYEVARACDRGAVTRQDAAACVLYASEEAMTVAHQAVQAMGGAGFMNDSAVSRMFRDAKLMEIGAGTSEIRRMLIGRELMAAMT</sequence>
<evidence type="ECO:0000256" key="6">
    <source>
        <dbReference type="ARBA" id="ARBA00022827"/>
    </source>
</evidence>
<keyword evidence="4" id="KW-0101">Branched-chain amino acid catabolism</keyword>
<keyword evidence="5 8" id="KW-0285">Flavoprotein</keyword>
<dbReference type="RefSeq" id="WP_159963513.1">
    <property type="nucleotide sequence ID" value="NZ_APKE01000001.1"/>
</dbReference>
<keyword evidence="6 8" id="KW-0274">FAD</keyword>
<evidence type="ECO:0000256" key="1">
    <source>
        <dbReference type="ARBA" id="ARBA00001974"/>
    </source>
</evidence>
<evidence type="ECO:0000256" key="5">
    <source>
        <dbReference type="ARBA" id="ARBA00022630"/>
    </source>
</evidence>
<dbReference type="InterPro" id="IPR046373">
    <property type="entry name" value="Acyl-CoA_Oxase/DH_mid-dom_sf"/>
</dbReference>
<dbReference type="FunFam" id="1.20.140.10:FF:000001">
    <property type="entry name" value="Acyl-CoA dehydrogenase"/>
    <property type="match status" value="1"/>
</dbReference>
<dbReference type="Pfam" id="PF02771">
    <property type="entry name" value="Acyl-CoA_dh_N"/>
    <property type="match status" value="1"/>
</dbReference>
<dbReference type="OrthoDB" id="9775090at2"/>
<keyword evidence="7 8" id="KW-0560">Oxidoreductase</keyword>
<dbReference type="GO" id="GO:0035556">
    <property type="term" value="P:intracellular signal transduction"/>
    <property type="evidence" value="ECO:0007669"/>
    <property type="project" value="InterPro"/>
</dbReference>
<dbReference type="Proteomes" id="UP000698242">
    <property type="component" value="Unassembled WGS sequence"/>
</dbReference>
<dbReference type="PANTHER" id="PTHR43884:SF12">
    <property type="entry name" value="ISOVALERYL-COA DEHYDROGENASE, MITOCHONDRIAL-RELATED"/>
    <property type="match status" value="1"/>
</dbReference>
<dbReference type="PROSITE" id="PS00072">
    <property type="entry name" value="ACYL_COA_DH_1"/>
    <property type="match status" value="1"/>
</dbReference>
<comment type="cofactor">
    <cofactor evidence="1 8">
        <name>FAD</name>
        <dbReference type="ChEBI" id="CHEBI:57692"/>
    </cofactor>
</comment>
<evidence type="ECO:0000256" key="7">
    <source>
        <dbReference type="ARBA" id="ARBA00023002"/>
    </source>
</evidence>
<dbReference type="InterPro" id="IPR006089">
    <property type="entry name" value="Acyl-CoA_DH_CS"/>
</dbReference>
<dbReference type="Pfam" id="PF00441">
    <property type="entry name" value="Acyl-CoA_dh_1"/>
    <property type="match status" value="1"/>
</dbReference>
<keyword evidence="11" id="KW-1185">Reference proteome</keyword>
<feature type="domain" description="PI-PLC Y-box" evidence="9">
    <location>
        <begin position="28"/>
        <end position="47"/>
    </location>
</feature>
<dbReference type="PROSITE" id="PS00073">
    <property type="entry name" value="ACYL_COA_DH_2"/>
    <property type="match status" value="1"/>
</dbReference>
<dbReference type="PANTHER" id="PTHR43884">
    <property type="entry name" value="ACYL-COA DEHYDROGENASE"/>
    <property type="match status" value="1"/>
</dbReference>
<comment type="similarity">
    <text evidence="3 8">Belongs to the acyl-CoA dehydrogenase family.</text>
</comment>
<dbReference type="EMBL" id="APKE01000001">
    <property type="protein sequence ID" value="KAF0677534.1"/>
    <property type="molecule type" value="Genomic_DNA"/>
</dbReference>
<dbReference type="Gene3D" id="2.40.110.10">
    <property type="entry name" value="Butyryl-CoA Dehydrogenase, subunit A, domain 2"/>
    <property type="match status" value="1"/>
</dbReference>
<comment type="caution">
    <text evidence="10">The sequence shown here is derived from an EMBL/GenBank/DDBJ whole genome shotgun (WGS) entry which is preliminary data.</text>
</comment>
<accession>A0A921TGK7</accession>
<dbReference type="InterPro" id="IPR009075">
    <property type="entry name" value="AcylCo_DH/oxidase_C"/>
</dbReference>
<dbReference type="InterPro" id="IPR009100">
    <property type="entry name" value="AcylCoA_DH/oxidase_NM_dom_sf"/>
</dbReference>
<dbReference type="SUPFAM" id="SSF56645">
    <property type="entry name" value="Acyl-CoA dehydrogenase NM domain-like"/>
    <property type="match status" value="1"/>
</dbReference>
<dbReference type="GO" id="GO:0006629">
    <property type="term" value="P:lipid metabolic process"/>
    <property type="evidence" value="ECO:0007669"/>
    <property type="project" value="InterPro"/>
</dbReference>